<dbReference type="EMBL" id="WOSY01000001">
    <property type="protein sequence ID" value="NHN87119.1"/>
    <property type="molecule type" value="Genomic_DNA"/>
</dbReference>
<dbReference type="Pfam" id="PF05899">
    <property type="entry name" value="Cupin_3"/>
    <property type="match status" value="1"/>
</dbReference>
<evidence type="ECO:0000313" key="3">
    <source>
        <dbReference type="Proteomes" id="UP000631653"/>
    </source>
</evidence>
<sequence>MLNPDRCQPSECGSRIKKASSRCDICIIILISERISREPTDLSRSAVEEKDIVAVADIGSVIDLRDFAEKFSDPAGDFLTSRHALPFPDERITVDVLAPAGSGVVERLPADTFLFVLAGSLSLNGTETGVNEGLIITAGTTFDWKAPVGTKLIRMQVQSPETAAPAIIKIDTDVPLSPSSPPPAQYLTGPTPDCENSIAWRSADGQFYGGIWASTPYYRRPVPYAHYELMFLCEGSVTFVSEEGERRTFNAGDVFIVGRGAVWAWDSECAVRKMFVIFRPA</sequence>
<dbReference type="InterPro" id="IPR011051">
    <property type="entry name" value="RmlC_Cupin_sf"/>
</dbReference>
<comment type="caution">
    <text evidence="2">The sequence shown here is derived from an EMBL/GenBank/DDBJ whole genome shotgun (WGS) entry which is preliminary data.</text>
</comment>
<evidence type="ECO:0000259" key="1">
    <source>
        <dbReference type="Pfam" id="PF05899"/>
    </source>
</evidence>
<name>A0ABX0JV30_9PROT</name>
<accession>A0ABX0JV30</accession>
<dbReference type="InterPro" id="IPR008579">
    <property type="entry name" value="UGlyAH_Cupin_dom"/>
</dbReference>
<evidence type="ECO:0000313" key="2">
    <source>
        <dbReference type="EMBL" id="NHN87119.1"/>
    </source>
</evidence>
<protein>
    <submittedName>
        <fullName evidence="2">DUF861 domain-containing protein</fullName>
    </submittedName>
</protein>
<gene>
    <name evidence="2" type="ORF">GOB81_00505</name>
</gene>
<dbReference type="Proteomes" id="UP000631653">
    <property type="component" value="Unassembled WGS sequence"/>
</dbReference>
<dbReference type="InterPro" id="IPR014710">
    <property type="entry name" value="RmlC-like_jellyroll"/>
</dbReference>
<dbReference type="PANTHER" id="PTHR40943">
    <property type="entry name" value="CYTOPLASMIC PROTEIN-RELATED"/>
    <property type="match status" value="1"/>
</dbReference>
<keyword evidence="3" id="KW-1185">Reference proteome</keyword>
<proteinExistence type="predicted"/>
<dbReference type="PANTHER" id="PTHR40943:SF1">
    <property type="entry name" value="CYTOPLASMIC PROTEIN"/>
    <property type="match status" value="1"/>
</dbReference>
<reference evidence="2 3" key="1">
    <citation type="journal article" date="2020" name="Int. J. Syst. Evol. Microbiol.">
        <title>Novel acetic acid bacteria from cider fermentations: Acetobacter conturbans sp. nov. and Acetobacter fallax sp. nov.</title>
        <authorList>
            <person name="Sombolestani A.S."/>
            <person name="Cleenwerck I."/>
            <person name="Cnockaert M."/>
            <person name="Borremans W."/>
            <person name="Wieme A.D."/>
            <person name="De Vuyst L."/>
            <person name="Vandamme P."/>
        </authorList>
    </citation>
    <scope>NUCLEOTIDE SEQUENCE [LARGE SCALE GENOMIC DNA]</scope>
    <source>
        <strain evidence="2 3">LMG 1627</strain>
    </source>
</reference>
<feature type="domain" description="(S)-ureidoglycine aminohydrolase cupin" evidence="1">
    <location>
        <begin position="202"/>
        <end position="275"/>
    </location>
</feature>
<organism evidence="2 3">
    <name type="scientific">Acetobacter conturbans</name>
    <dbReference type="NCBI Taxonomy" id="1737472"/>
    <lineage>
        <taxon>Bacteria</taxon>
        <taxon>Pseudomonadati</taxon>
        <taxon>Pseudomonadota</taxon>
        <taxon>Alphaproteobacteria</taxon>
        <taxon>Acetobacterales</taxon>
        <taxon>Acetobacteraceae</taxon>
        <taxon>Acetobacter</taxon>
    </lineage>
</organism>
<dbReference type="Gene3D" id="2.60.120.10">
    <property type="entry name" value="Jelly Rolls"/>
    <property type="match status" value="2"/>
</dbReference>
<dbReference type="SUPFAM" id="SSF51182">
    <property type="entry name" value="RmlC-like cupins"/>
    <property type="match status" value="2"/>
</dbReference>